<keyword evidence="8 11" id="KW-0067">ATP-binding</keyword>
<dbReference type="GO" id="GO:0000287">
    <property type="term" value="F:magnesium ion binding"/>
    <property type="evidence" value="ECO:0007669"/>
    <property type="project" value="UniProtKB-UniRule"/>
</dbReference>
<evidence type="ECO:0000256" key="2">
    <source>
        <dbReference type="ARBA" id="ARBA00022527"/>
    </source>
</evidence>
<comment type="subcellular location">
    <subcellularLocation>
        <location evidence="11">Cytoplasm</location>
    </subcellularLocation>
</comment>
<keyword evidence="2 11" id="KW-0723">Serine/threonine-protein kinase</keyword>
<sequence length="340" mass="39293">MPQGIDTSSETGFFYSLQPHLILDAVEALGYRCTGRSIALNSMENRVYEIELDLDERSIKSPSEKFLVAKFYRPGRWTKEQILDEHRFILDCVNNEIPVVAPISDSKGNTLQEMSEAKIFFAVFPKQGGRIEQELDEAALERMGRLIARLHTVGAVREAPNRLRINPETYGRQNIEFLNVSGMIPEDYREAYFRYAELLLDYITPMFEGIKVQRIHGDCHAGNVLWGSDGPTLVDFDDMLVGPPVQDIWLLIPGRDQVAKEKQKIFLSGYEMLRPFDRSTLNLIEALRTLRIIHFAAWIAKRWEDPSFKTFFSYFGTNQYWREQIEILAEQWEVLQGTDV</sequence>
<evidence type="ECO:0000256" key="8">
    <source>
        <dbReference type="ARBA" id="ARBA00022840"/>
    </source>
</evidence>
<keyword evidence="4 11" id="KW-0808">Transferase</keyword>
<comment type="subunit">
    <text evidence="11">Monomer.</text>
</comment>
<comment type="function">
    <text evidence="11">A protein kinase that phosphorylates Ser and Thr residues. Probably acts to suppress the effects of stress linked to accumulation of reactive oxygen species. Probably involved in the extracytoplasmic stress response.</text>
</comment>
<comment type="caution">
    <text evidence="13">The sequence shown here is derived from an EMBL/GenBank/DDBJ whole genome shotgun (WGS) entry which is preliminary data.</text>
</comment>
<evidence type="ECO:0000313" key="13">
    <source>
        <dbReference type="EMBL" id="NMC61650.1"/>
    </source>
</evidence>
<dbReference type="Gene3D" id="1.20.1270.170">
    <property type="match status" value="1"/>
</dbReference>
<evidence type="ECO:0000259" key="12">
    <source>
        <dbReference type="Pfam" id="PF01636"/>
    </source>
</evidence>
<protein>
    <recommendedName>
        <fullName evidence="11">Stress response kinase A</fullName>
        <ecNumber evidence="11">2.7.11.1</ecNumber>
    </recommendedName>
    <alternativeName>
        <fullName evidence="11">Serine/threonine-protein kinase SrkA</fullName>
    </alternativeName>
</protein>
<feature type="domain" description="Aminoglycoside phosphotransferase" evidence="12">
    <location>
        <begin position="66"/>
        <end position="255"/>
    </location>
</feature>
<comment type="catalytic activity">
    <reaction evidence="11">
        <text>L-seryl-[protein] + ATP = O-phospho-L-seryl-[protein] + ADP + H(+)</text>
        <dbReference type="Rhea" id="RHEA:17989"/>
        <dbReference type="Rhea" id="RHEA-COMP:9863"/>
        <dbReference type="Rhea" id="RHEA-COMP:11604"/>
        <dbReference type="ChEBI" id="CHEBI:15378"/>
        <dbReference type="ChEBI" id="CHEBI:29999"/>
        <dbReference type="ChEBI" id="CHEBI:30616"/>
        <dbReference type="ChEBI" id="CHEBI:83421"/>
        <dbReference type="ChEBI" id="CHEBI:456216"/>
        <dbReference type="EC" id="2.7.11.1"/>
    </reaction>
</comment>
<keyword evidence="3 11" id="KW-0597">Phosphoprotein</keyword>
<dbReference type="InterPro" id="IPR011009">
    <property type="entry name" value="Kinase-like_dom_sf"/>
</dbReference>
<feature type="binding site" evidence="11">
    <location>
        <position position="223"/>
    </location>
    <ligand>
        <name>Mg(2+)</name>
        <dbReference type="ChEBI" id="CHEBI:18420"/>
    </ligand>
</feature>
<keyword evidence="6 11" id="KW-0547">Nucleotide-binding</keyword>
<dbReference type="EMBL" id="JAAZON010000022">
    <property type="protein sequence ID" value="NMC61650.1"/>
    <property type="molecule type" value="Genomic_DNA"/>
</dbReference>
<proteinExistence type="inferred from homology"/>
<keyword evidence="10 11" id="KW-0346">Stress response</keyword>
<dbReference type="GO" id="GO:0005737">
    <property type="term" value="C:cytoplasm"/>
    <property type="evidence" value="ECO:0007669"/>
    <property type="project" value="UniProtKB-SubCell"/>
</dbReference>
<evidence type="ECO:0000256" key="11">
    <source>
        <dbReference type="HAMAP-Rule" id="MF_01497"/>
    </source>
</evidence>
<dbReference type="EC" id="2.7.11.1" evidence="11"/>
<feature type="active site" evidence="11">
    <location>
        <position position="235"/>
    </location>
</feature>
<evidence type="ECO:0000256" key="10">
    <source>
        <dbReference type="ARBA" id="ARBA00023016"/>
    </source>
</evidence>
<keyword evidence="7 11" id="KW-0418">Kinase</keyword>
<dbReference type="AlphaFoldDB" id="A0A7X9IK65"/>
<organism evidence="13 14">
    <name type="scientific">SAR324 cluster bacterium</name>
    <dbReference type="NCBI Taxonomy" id="2024889"/>
    <lineage>
        <taxon>Bacteria</taxon>
        <taxon>Deltaproteobacteria</taxon>
        <taxon>SAR324 cluster</taxon>
    </lineage>
</organism>
<evidence type="ECO:0000256" key="7">
    <source>
        <dbReference type="ARBA" id="ARBA00022777"/>
    </source>
</evidence>
<evidence type="ECO:0000256" key="9">
    <source>
        <dbReference type="ARBA" id="ARBA00022842"/>
    </source>
</evidence>
<dbReference type="SUPFAM" id="SSF56112">
    <property type="entry name" value="Protein kinase-like (PK-like)"/>
    <property type="match status" value="1"/>
</dbReference>
<dbReference type="NCBIfam" id="NF008738">
    <property type="entry name" value="PRK11768.1"/>
    <property type="match status" value="1"/>
</dbReference>
<comment type="cofactor">
    <cofactor evidence="11">
        <name>Mg(2+)</name>
        <dbReference type="ChEBI" id="CHEBI:18420"/>
    </cofactor>
</comment>
<comment type="catalytic activity">
    <reaction evidence="11">
        <text>L-threonyl-[protein] + ATP = O-phospho-L-threonyl-[protein] + ADP + H(+)</text>
        <dbReference type="Rhea" id="RHEA:46608"/>
        <dbReference type="Rhea" id="RHEA-COMP:11060"/>
        <dbReference type="Rhea" id="RHEA-COMP:11605"/>
        <dbReference type="ChEBI" id="CHEBI:15378"/>
        <dbReference type="ChEBI" id="CHEBI:30013"/>
        <dbReference type="ChEBI" id="CHEBI:30616"/>
        <dbReference type="ChEBI" id="CHEBI:61977"/>
        <dbReference type="ChEBI" id="CHEBI:456216"/>
        <dbReference type="EC" id="2.7.11.1"/>
    </reaction>
</comment>
<reference evidence="13 14" key="1">
    <citation type="journal article" date="2020" name="Biotechnol. Biofuels">
        <title>New insights from the biogas microbiome by comprehensive genome-resolved metagenomics of nearly 1600 species originating from multiple anaerobic digesters.</title>
        <authorList>
            <person name="Campanaro S."/>
            <person name="Treu L."/>
            <person name="Rodriguez-R L.M."/>
            <person name="Kovalovszki A."/>
            <person name="Ziels R.M."/>
            <person name="Maus I."/>
            <person name="Zhu X."/>
            <person name="Kougias P.G."/>
            <person name="Basile A."/>
            <person name="Luo G."/>
            <person name="Schluter A."/>
            <person name="Konstantinidis K.T."/>
            <person name="Angelidaki I."/>
        </authorList>
    </citation>
    <scope>NUCLEOTIDE SEQUENCE [LARGE SCALE GENOMIC DNA]</scope>
    <source>
        <strain evidence="13">AS27yjCOA_65</strain>
    </source>
</reference>
<keyword evidence="1 11" id="KW-0963">Cytoplasm</keyword>
<dbReference type="PANTHER" id="PTHR39573:SF1">
    <property type="entry name" value="STRESS RESPONSE KINASE A"/>
    <property type="match status" value="1"/>
</dbReference>
<gene>
    <name evidence="11" type="primary">srkA</name>
    <name evidence="13" type="ORF">GYA55_00630</name>
</gene>
<evidence type="ECO:0000256" key="3">
    <source>
        <dbReference type="ARBA" id="ARBA00022553"/>
    </source>
</evidence>
<keyword evidence="9 11" id="KW-0460">Magnesium</keyword>
<dbReference type="HAMAP" id="MF_01497">
    <property type="entry name" value="SrkA_kinase"/>
    <property type="match status" value="1"/>
</dbReference>
<evidence type="ECO:0000313" key="14">
    <source>
        <dbReference type="Proteomes" id="UP000524246"/>
    </source>
</evidence>
<dbReference type="GO" id="GO:0005524">
    <property type="term" value="F:ATP binding"/>
    <property type="evidence" value="ECO:0007669"/>
    <property type="project" value="UniProtKB-UniRule"/>
</dbReference>
<dbReference type="Proteomes" id="UP000524246">
    <property type="component" value="Unassembled WGS sequence"/>
</dbReference>
<dbReference type="PANTHER" id="PTHR39573">
    <property type="entry name" value="STRESS RESPONSE KINASE A"/>
    <property type="match status" value="1"/>
</dbReference>
<dbReference type="InterPro" id="IPR032882">
    <property type="entry name" value="SrkA/RdoA"/>
</dbReference>
<comment type="similarity">
    <text evidence="11">Belongs to the SrkA/RdoA protein kinase family.</text>
</comment>
<dbReference type="Pfam" id="PF01636">
    <property type="entry name" value="APH"/>
    <property type="match status" value="1"/>
</dbReference>
<keyword evidence="5 11" id="KW-0479">Metal-binding</keyword>
<evidence type="ECO:0000256" key="4">
    <source>
        <dbReference type="ARBA" id="ARBA00022679"/>
    </source>
</evidence>
<accession>A0A7X9IK65</accession>
<dbReference type="GO" id="GO:0004674">
    <property type="term" value="F:protein serine/threonine kinase activity"/>
    <property type="evidence" value="ECO:0007669"/>
    <property type="project" value="UniProtKB-UniRule"/>
</dbReference>
<feature type="site" description="ATP" evidence="11">
    <location>
        <position position="42"/>
    </location>
</feature>
<evidence type="ECO:0000256" key="6">
    <source>
        <dbReference type="ARBA" id="ARBA00022741"/>
    </source>
</evidence>
<name>A0A7X9IK65_9DELT</name>
<dbReference type="InterPro" id="IPR002575">
    <property type="entry name" value="Aminoglycoside_PTrfase"/>
</dbReference>
<dbReference type="Gene3D" id="3.30.200.70">
    <property type="match status" value="1"/>
</dbReference>
<evidence type="ECO:0000256" key="1">
    <source>
        <dbReference type="ARBA" id="ARBA00022490"/>
    </source>
</evidence>
<evidence type="ECO:0000256" key="5">
    <source>
        <dbReference type="ARBA" id="ARBA00022723"/>
    </source>
</evidence>
<feature type="binding site" evidence="11">
    <location>
        <position position="235"/>
    </location>
    <ligand>
        <name>Mg(2+)</name>
        <dbReference type="ChEBI" id="CHEBI:18420"/>
    </ligand>
</feature>
<feature type="active site" description="Proton acceptor" evidence="11">
    <location>
        <position position="218"/>
    </location>
</feature>
<dbReference type="Gene3D" id="1.10.510.10">
    <property type="entry name" value="Transferase(Phosphotransferase) domain 1"/>
    <property type="match status" value="1"/>
</dbReference>